<feature type="region of interest" description="Disordered" evidence="1">
    <location>
        <begin position="1"/>
        <end position="65"/>
    </location>
</feature>
<proteinExistence type="predicted"/>
<dbReference type="AlphaFoldDB" id="A0A2A2KH15"/>
<gene>
    <name evidence="2" type="ORF">WR25_17536</name>
</gene>
<comment type="caution">
    <text evidence="2">The sequence shown here is derived from an EMBL/GenBank/DDBJ whole genome shotgun (WGS) entry which is preliminary data.</text>
</comment>
<feature type="compositionally biased region" description="Low complexity" evidence="1">
    <location>
        <begin position="53"/>
        <end position="65"/>
    </location>
</feature>
<name>A0A2A2KH15_9BILA</name>
<feature type="compositionally biased region" description="Low complexity" evidence="1">
    <location>
        <begin position="14"/>
        <end position="31"/>
    </location>
</feature>
<evidence type="ECO:0000313" key="2">
    <source>
        <dbReference type="EMBL" id="PAV73139.1"/>
    </source>
</evidence>
<dbReference type="EMBL" id="LIAE01008647">
    <property type="protein sequence ID" value="PAV73139.1"/>
    <property type="molecule type" value="Genomic_DNA"/>
</dbReference>
<sequence length="93" mass="9179">MSVLARITSPSRRASVADSSHASGSSPAVLSAMSISRRAPSGSPAATRTRAWSSCASPSASPSSVPAISAVSRLDRALGTSPAASQALPACAR</sequence>
<evidence type="ECO:0000256" key="1">
    <source>
        <dbReference type="SAM" id="MobiDB-lite"/>
    </source>
</evidence>
<reference evidence="2 3" key="1">
    <citation type="journal article" date="2017" name="Curr. Biol.">
        <title>Genome architecture and evolution of a unichromosomal asexual nematode.</title>
        <authorList>
            <person name="Fradin H."/>
            <person name="Zegar C."/>
            <person name="Gutwein M."/>
            <person name="Lucas J."/>
            <person name="Kovtun M."/>
            <person name="Corcoran D."/>
            <person name="Baugh L.R."/>
            <person name="Kiontke K."/>
            <person name="Gunsalus K."/>
            <person name="Fitch D.H."/>
            <person name="Piano F."/>
        </authorList>
    </citation>
    <scope>NUCLEOTIDE SEQUENCE [LARGE SCALE GENOMIC DNA]</scope>
    <source>
        <strain evidence="2">PF1309</strain>
    </source>
</reference>
<keyword evidence="3" id="KW-1185">Reference proteome</keyword>
<protein>
    <submittedName>
        <fullName evidence="2">Uncharacterized protein</fullName>
    </submittedName>
</protein>
<dbReference type="Proteomes" id="UP000218231">
    <property type="component" value="Unassembled WGS sequence"/>
</dbReference>
<organism evidence="2 3">
    <name type="scientific">Diploscapter pachys</name>
    <dbReference type="NCBI Taxonomy" id="2018661"/>
    <lineage>
        <taxon>Eukaryota</taxon>
        <taxon>Metazoa</taxon>
        <taxon>Ecdysozoa</taxon>
        <taxon>Nematoda</taxon>
        <taxon>Chromadorea</taxon>
        <taxon>Rhabditida</taxon>
        <taxon>Rhabditina</taxon>
        <taxon>Rhabditomorpha</taxon>
        <taxon>Rhabditoidea</taxon>
        <taxon>Rhabditidae</taxon>
        <taxon>Diploscapter</taxon>
    </lineage>
</organism>
<evidence type="ECO:0000313" key="3">
    <source>
        <dbReference type="Proteomes" id="UP000218231"/>
    </source>
</evidence>
<accession>A0A2A2KH15</accession>